<comment type="cofactor">
    <cofactor evidence="1 3">
        <name>heme</name>
        <dbReference type="ChEBI" id="CHEBI:30413"/>
    </cofactor>
</comment>
<dbReference type="EMBL" id="MVHU01000062">
    <property type="protein sequence ID" value="ORA75229.1"/>
    <property type="molecule type" value="Genomic_DNA"/>
</dbReference>
<dbReference type="InterPro" id="IPR017972">
    <property type="entry name" value="Cyt_P450_CS"/>
</dbReference>
<dbReference type="AlphaFoldDB" id="A0A1X0DSP3"/>
<dbReference type="InterPro" id="IPR002401">
    <property type="entry name" value="Cyt_P450_E_grp-I"/>
</dbReference>
<dbReference type="InterPro" id="IPR001128">
    <property type="entry name" value="Cyt_P450"/>
</dbReference>
<protein>
    <recommendedName>
        <fullName evidence="7">Cytochrome P450</fullName>
    </recommendedName>
</protein>
<gene>
    <name evidence="5" type="ORF">BST28_22210</name>
</gene>
<dbReference type="GO" id="GO:0004497">
    <property type="term" value="F:monooxygenase activity"/>
    <property type="evidence" value="ECO:0007669"/>
    <property type="project" value="UniProtKB-KW"/>
</dbReference>
<dbReference type="InterPro" id="IPR036396">
    <property type="entry name" value="Cyt_P450_sf"/>
</dbReference>
<keyword evidence="3 4" id="KW-0349">Heme</keyword>
<comment type="similarity">
    <text evidence="2 4">Belongs to the cytochrome P450 family.</text>
</comment>
<name>A0A1X0DSP3_9MYCO</name>
<evidence type="ECO:0000256" key="3">
    <source>
        <dbReference type="PIRSR" id="PIRSR602401-1"/>
    </source>
</evidence>
<keyword evidence="4" id="KW-0503">Monooxygenase</keyword>
<evidence type="ECO:0000256" key="2">
    <source>
        <dbReference type="ARBA" id="ARBA00010617"/>
    </source>
</evidence>
<comment type="caution">
    <text evidence="5">The sequence shown here is derived from an EMBL/GenBank/DDBJ whole genome shotgun (WGS) entry which is preliminary data.</text>
</comment>
<dbReference type="Proteomes" id="UP000192713">
    <property type="component" value="Unassembled WGS sequence"/>
</dbReference>
<dbReference type="PANTHER" id="PTHR24305:SF166">
    <property type="entry name" value="CYTOCHROME P450 12A4, MITOCHONDRIAL-RELATED"/>
    <property type="match status" value="1"/>
</dbReference>
<dbReference type="Gene3D" id="1.10.630.10">
    <property type="entry name" value="Cytochrome P450"/>
    <property type="match status" value="1"/>
</dbReference>
<sequence>MKWTTKRMTMVRNPELAHQMLCDDRTFDKGGPLIELVKPLVTDGLATCPRSRDRKYRRLIQPVFDPTRLPGYANAFTATTGLVTSRWGDGCEIDVPVEMRRIAIHAAVQVLFSGVLAPDVVDHLADDFTDFLAVVAQRVGHPPYLHWVPTPANRRFNQAVARIRQRLSLVIAERRSEVEGYDDLLTALLATTEDGGPALTDDQILGHAATFIAAPTATIASVMGWVLFMVSSHPQIAARLRTEVDTVLAGGPAGFEHVSELKLTRNIITETLRMYPSVWIMTRVVTTATQLGGHDLPAGTILTYSPYLMGRSAHYDNPDCFDPDRWDESRSSPPRNTFVPFGKGARQCIAAQVAPLEMTLILATIASRWTLTTVPGTPLRPRATVNLTARGLRLRTSLRRPSSAISHRDDAEHVRPLDAMAGTSRSIRRKQWLI</sequence>
<dbReference type="GO" id="GO:0016705">
    <property type="term" value="F:oxidoreductase activity, acting on paired donors, with incorporation or reduction of molecular oxygen"/>
    <property type="evidence" value="ECO:0007669"/>
    <property type="project" value="InterPro"/>
</dbReference>
<dbReference type="GO" id="GO:0005506">
    <property type="term" value="F:iron ion binding"/>
    <property type="evidence" value="ECO:0007669"/>
    <property type="project" value="InterPro"/>
</dbReference>
<dbReference type="SUPFAM" id="SSF48264">
    <property type="entry name" value="Cytochrome P450"/>
    <property type="match status" value="1"/>
</dbReference>
<proteinExistence type="inferred from homology"/>
<dbReference type="PROSITE" id="PS00086">
    <property type="entry name" value="CYTOCHROME_P450"/>
    <property type="match status" value="1"/>
</dbReference>
<dbReference type="InterPro" id="IPR050121">
    <property type="entry name" value="Cytochrome_P450_monoxygenase"/>
</dbReference>
<organism evidence="5 6">
    <name type="scientific">Mycolicibacter kumamotonensis</name>
    <dbReference type="NCBI Taxonomy" id="354243"/>
    <lineage>
        <taxon>Bacteria</taxon>
        <taxon>Bacillati</taxon>
        <taxon>Actinomycetota</taxon>
        <taxon>Actinomycetes</taxon>
        <taxon>Mycobacteriales</taxon>
        <taxon>Mycobacteriaceae</taxon>
        <taxon>Mycolicibacter</taxon>
    </lineage>
</organism>
<evidence type="ECO:0000256" key="4">
    <source>
        <dbReference type="RuleBase" id="RU000461"/>
    </source>
</evidence>
<feature type="binding site" description="axial binding residue" evidence="3">
    <location>
        <position position="348"/>
    </location>
    <ligand>
        <name>heme</name>
        <dbReference type="ChEBI" id="CHEBI:30413"/>
    </ligand>
    <ligandPart>
        <name>Fe</name>
        <dbReference type="ChEBI" id="CHEBI:18248"/>
    </ligandPart>
</feature>
<keyword evidence="3 4" id="KW-0479">Metal-binding</keyword>
<evidence type="ECO:0008006" key="7">
    <source>
        <dbReference type="Google" id="ProtNLM"/>
    </source>
</evidence>
<dbReference type="PRINTS" id="PR00463">
    <property type="entry name" value="EP450I"/>
</dbReference>
<accession>A0A1X0DSP3</accession>
<evidence type="ECO:0000313" key="5">
    <source>
        <dbReference type="EMBL" id="ORA75229.1"/>
    </source>
</evidence>
<reference evidence="5 6" key="1">
    <citation type="submission" date="2017-02" db="EMBL/GenBank/DDBJ databases">
        <title>The new phylogeny of genus Mycobacterium.</title>
        <authorList>
            <person name="Tortoli E."/>
            <person name="Trovato A."/>
            <person name="Cirillo D.M."/>
        </authorList>
    </citation>
    <scope>NUCLEOTIDE SEQUENCE [LARGE SCALE GENOMIC DNA]</scope>
    <source>
        <strain evidence="5 6">DSM 45093</strain>
    </source>
</reference>
<dbReference type="PRINTS" id="PR00385">
    <property type="entry name" value="P450"/>
</dbReference>
<evidence type="ECO:0000256" key="1">
    <source>
        <dbReference type="ARBA" id="ARBA00001971"/>
    </source>
</evidence>
<keyword evidence="3 4" id="KW-0408">Iron</keyword>
<dbReference type="Pfam" id="PF00067">
    <property type="entry name" value="p450"/>
    <property type="match status" value="1"/>
</dbReference>
<dbReference type="GO" id="GO:0020037">
    <property type="term" value="F:heme binding"/>
    <property type="evidence" value="ECO:0007669"/>
    <property type="project" value="InterPro"/>
</dbReference>
<evidence type="ECO:0000313" key="6">
    <source>
        <dbReference type="Proteomes" id="UP000192713"/>
    </source>
</evidence>
<dbReference type="PANTHER" id="PTHR24305">
    <property type="entry name" value="CYTOCHROME P450"/>
    <property type="match status" value="1"/>
</dbReference>
<keyword evidence="4" id="KW-0560">Oxidoreductase</keyword>
<dbReference type="RefSeq" id="WP_083083132.1">
    <property type="nucleotide sequence ID" value="NZ_MVHU01000062.1"/>
</dbReference>